<dbReference type="RefSeq" id="WP_040421054.1">
    <property type="nucleotide sequence ID" value="NZ_LT629765.1"/>
</dbReference>
<dbReference type="InterPro" id="IPR041127">
    <property type="entry name" value="PET_hydrolase/cutinase-like"/>
</dbReference>
<evidence type="ECO:0000259" key="1">
    <source>
        <dbReference type="Pfam" id="PF12740"/>
    </source>
</evidence>
<keyword evidence="3" id="KW-1185">Reference proteome</keyword>
<dbReference type="InterPro" id="IPR029058">
    <property type="entry name" value="AB_hydrolase_fold"/>
</dbReference>
<dbReference type="Pfam" id="PF12740">
    <property type="entry name" value="PETase"/>
    <property type="match status" value="1"/>
</dbReference>
<dbReference type="SUPFAM" id="SSF53474">
    <property type="entry name" value="alpha/beta-Hydrolases"/>
    <property type="match status" value="1"/>
</dbReference>
<proteinExistence type="predicted"/>
<name>A0A1H1SID4_9CORY</name>
<gene>
    <name evidence="2" type="ORF">SAMN04488539_1752</name>
</gene>
<accession>A0A1H1SID4</accession>
<feature type="domain" description="PET hydrolase/cutinase-like" evidence="1">
    <location>
        <begin position="31"/>
        <end position="175"/>
    </location>
</feature>
<sequence>MSANLKKLSSLSTKGPHHVLEGDLGYTGLPGKVYAPEEGKNLPAVAFGHDWMRGVDDYHDTLRHLASWGIVVAAPDTETGLRPDHAGLAADLETTLQILSGVRLGNGNITVSPGKLGLAGHGMGGGAAVLAAVDNTKVAAVAAVYPAATAPSAVEAAREVLLPGMIIGPDSDSDAIFDPGNPAEVAFNWAGEKVYRVVKKGNQRAIPEDGLLKRLAGVGAPNSKVQQTVRGLLVGYFLHQLGGEKKYADFSAPDASGGGVSSVTGDGIASLVGFDTSGDALTLG</sequence>
<dbReference type="ESTHER" id="9cory-a0a1h1sid4">
    <property type="family name" value="Chlorophyllase"/>
</dbReference>
<dbReference type="PANTHER" id="PTHR33428">
    <property type="entry name" value="CHLOROPHYLLASE-2, CHLOROPLASTIC"/>
    <property type="match status" value="1"/>
</dbReference>
<dbReference type="EMBL" id="LT629765">
    <property type="protein sequence ID" value="SDS47737.1"/>
    <property type="molecule type" value="Genomic_DNA"/>
</dbReference>
<dbReference type="STRING" id="1203190.GCA_000312345_01165"/>
<keyword evidence="2" id="KW-0378">Hydrolase</keyword>
<reference evidence="2 3" key="1">
    <citation type="submission" date="2016-10" db="EMBL/GenBank/DDBJ databases">
        <authorList>
            <person name="de Groot N.N."/>
        </authorList>
    </citation>
    <scope>NUCLEOTIDE SEQUENCE [LARGE SCALE GENOMIC DNA]</scope>
    <source>
        <strain evidence="2 3">DSM 45434</strain>
    </source>
</reference>
<dbReference type="GO" id="GO:0016787">
    <property type="term" value="F:hydrolase activity"/>
    <property type="evidence" value="ECO:0007669"/>
    <property type="project" value="UniProtKB-KW"/>
</dbReference>
<dbReference type="PANTHER" id="PTHR33428:SF14">
    <property type="entry name" value="CARBOXYLESTERASE TYPE B DOMAIN-CONTAINING PROTEIN"/>
    <property type="match status" value="1"/>
</dbReference>
<organism evidence="2 3">
    <name type="scientific">Corynebacterium timonense</name>
    <dbReference type="NCBI Taxonomy" id="441500"/>
    <lineage>
        <taxon>Bacteria</taxon>
        <taxon>Bacillati</taxon>
        <taxon>Actinomycetota</taxon>
        <taxon>Actinomycetes</taxon>
        <taxon>Mycobacteriales</taxon>
        <taxon>Corynebacteriaceae</taxon>
        <taxon>Corynebacterium</taxon>
    </lineage>
</organism>
<dbReference type="AlphaFoldDB" id="A0A1H1SID4"/>
<dbReference type="eggNOG" id="COG0412">
    <property type="taxonomic scope" value="Bacteria"/>
</dbReference>
<dbReference type="Gene3D" id="3.40.50.1820">
    <property type="entry name" value="alpha/beta hydrolase"/>
    <property type="match status" value="1"/>
</dbReference>
<dbReference type="OrthoDB" id="4772420at2"/>
<evidence type="ECO:0000313" key="2">
    <source>
        <dbReference type="EMBL" id="SDS47737.1"/>
    </source>
</evidence>
<dbReference type="Proteomes" id="UP000182237">
    <property type="component" value="Chromosome I"/>
</dbReference>
<protein>
    <submittedName>
        <fullName evidence="2">Alpha/beta hydrolase family protein</fullName>
    </submittedName>
</protein>
<evidence type="ECO:0000313" key="3">
    <source>
        <dbReference type="Proteomes" id="UP000182237"/>
    </source>
</evidence>